<gene>
    <name evidence="2" type="ORF">Scep_012102</name>
</gene>
<sequence length="131" mass="14886">MPILPYERSRRRNFPRFESKEDRRWTPSGSRRRHATAGGAAGGGDGAGSSRLISSPNEPIELLRRDFQEMETHILWVIQDHTLTQDQLRKVQGQLRRMEQALMDKLGISFASAPPRDVPADNSETDDDLDD</sequence>
<dbReference type="Proteomes" id="UP001419268">
    <property type="component" value="Unassembled WGS sequence"/>
</dbReference>
<dbReference type="EMBL" id="JBBNAG010000005">
    <property type="protein sequence ID" value="KAK9132574.1"/>
    <property type="molecule type" value="Genomic_DNA"/>
</dbReference>
<proteinExistence type="predicted"/>
<reference evidence="2 3" key="1">
    <citation type="submission" date="2024-01" db="EMBL/GenBank/DDBJ databases">
        <title>Genome assemblies of Stephania.</title>
        <authorList>
            <person name="Yang L."/>
        </authorList>
    </citation>
    <scope>NUCLEOTIDE SEQUENCE [LARGE SCALE GENOMIC DNA]</scope>
    <source>
        <strain evidence="2">JXDWG</strain>
        <tissue evidence="2">Leaf</tissue>
    </source>
</reference>
<evidence type="ECO:0000256" key="1">
    <source>
        <dbReference type="SAM" id="MobiDB-lite"/>
    </source>
</evidence>
<feature type="region of interest" description="Disordered" evidence="1">
    <location>
        <begin position="109"/>
        <end position="131"/>
    </location>
</feature>
<dbReference type="AlphaFoldDB" id="A0AAP0JEK8"/>
<name>A0AAP0JEK8_9MAGN</name>
<accession>A0AAP0JEK8</accession>
<evidence type="ECO:0000313" key="2">
    <source>
        <dbReference type="EMBL" id="KAK9132574.1"/>
    </source>
</evidence>
<feature type="region of interest" description="Disordered" evidence="1">
    <location>
        <begin position="1"/>
        <end position="56"/>
    </location>
</feature>
<protein>
    <submittedName>
        <fullName evidence="2">Uncharacterized protein</fullName>
    </submittedName>
</protein>
<organism evidence="2 3">
    <name type="scientific">Stephania cephalantha</name>
    <dbReference type="NCBI Taxonomy" id="152367"/>
    <lineage>
        <taxon>Eukaryota</taxon>
        <taxon>Viridiplantae</taxon>
        <taxon>Streptophyta</taxon>
        <taxon>Embryophyta</taxon>
        <taxon>Tracheophyta</taxon>
        <taxon>Spermatophyta</taxon>
        <taxon>Magnoliopsida</taxon>
        <taxon>Ranunculales</taxon>
        <taxon>Menispermaceae</taxon>
        <taxon>Menispermoideae</taxon>
        <taxon>Cissampelideae</taxon>
        <taxon>Stephania</taxon>
    </lineage>
</organism>
<comment type="caution">
    <text evidence="2">The sequence shown here is derived from an EMBL/GenBank/DDBJ whole genome shotgun (WGS) entry which is preliminary data.</text>
</comment>
<evidence type="ECO:0000313" key="3">
    <source>
        <dbReference type="Proteomes" id="UP001419268"/>
    </source>
</evidence>
<feature type="compositionally biased region" description="Basic and acidic residues" evidence="1">
    <location>
        <begin position="15"/>
        <end position="25"/>
    </location>
</feature>
<keyword evidence="3" id="KW-1185">Reference proteome</keyword>